<reference evidence="1 2" key="1">
    <citation type="submission" date="2021-01" db="EMBL/GenBank/DDBJ databases">
        <title>Genomic Encyclopedia of Type Strains, Phase IV (KMG-IV): sequencing the most valuable type-strain genomes for metagenomic binning, comparative biology and taxonomic classification.</title>
        <authorList>
            <person name="Goeker M."/>
        </authorList>
    </citation>
    <scope>NUCLEOTIDE SEQUENCE [LARGE SCALE GENOMIC DNA]</scope>
    <source>
        <strain evidence="1 2">DSM 105453</strain>
    </source>
</reference>
<gene>
    <name evidence="1" type="ORF">JOC94_002802</name>
</gene>
<protein>
    <submittedName>
        <fullName evidence="1">Uncharacterized protein</fullName>
    </submittedName>
</protein>
<comment type="caution">
    <text evidence="1">The sequence shown here is derived from an EMBL/GenBank/DDBJ whole genome shotgun (WGS) entry which is preliminary data.</text>
</comment>
<dbReference type="EMBL" id="JAFBFH010000018">
    <property type="protein sequence ID" value="MBM7715813.1"/>
    <property type="molecule type" value="Genomic_DNA"/>
</dbReference>
<dbReference type="RefSeq" id="WP_205179579.1">
    <property type="nucleotide sequence ID" value="NZ_JAFBFH010000018.1"/>
</dbReference>
<accession>A0ABS2RAC4</accession>
<keyword evidence="2" id="KW-1185">Reference proteome</keyword>
<evidence type="ECO:0000313" key="2">
    <source>
        <dbReference type="Proteomes" id="UP000823485"/>
    </source>
</evidence>
<sequence>MRNHSGGKNVIYVHMNYTHKYVLSYGIEFPEFMDSIPFKPANLLLLKHKFEDGYFNMHTLLHYASEDSIQQLMNDHVDRYGDFCWIDFTDEDDLNEMESQSLAELLYLSHMKAPLRPPFYRILGNQYAYLTQEDGFFNRTYYKHWEHFYGMLGGVLSTKVSPKRERSFFGRLRSRSIPPVPLEVLQVYTDFMCEGLAFSLEKVTVDRQRAVIPIWVMGDFQDMDEMVEEFEVRSRRAPAGRLVLDRRNSEWQAIIY</sequence>
<name>A0ABS2RAC4_9BACI</name>
<organism evidence="1 2">
    <name type="scientific">Siminovitchia thermophila</name>
    <dbReference type="NCBI Taxonomy" id="1245522"/>
    <lineage>
        <taxon>Bacteria</taxon>
        <taxon>Bacillati</taxon>
        <taxon>Bacillota</taxon>
        <taxon>Bacilli</taxon>
        <taxon>Bacillales</taxon>
        <taxon>Bacillaceae</taxon>
        <taxon>Siminovitchia</taxon>
    </lineage>
</organism>
<dbReference type="Proteomes" id="UP000823485">
    <property type="component" value="Unassembled WGS sequence"/>
</dbReference>
<proteinExistence type="predicted"/>
<evidence type="ECO:0000313" key="1">
    <source>
        <dbReference type="EMBL" id="MBM7715813.1"/>
    </source>
</evidence>